<evidence type="ECO:0000313" key="1">
    <source>
        <dbReference type="EMBL" id="MCG7980487.1"/>
    </source>
</evidence>
<name>A0A9E4TV30_9GAMM</name>
<protein>
    <submittedName>
        <fullName evidence="1">Uncharacterized protein</fullName>
    </submittedName>
</protein>
<gene>
    <name evidence="1" type="ORF">JAY77_20360</name>
</gene>
<dbReference type="EMBL" id="JAEPCR010000126">
    <property type="protein sequence ID" value="MCG7980487.1"/>
    <property type="molecule type" value="Genomic_DNA"/>
</dbReference>
<organism evidence="1 2">
    <name type="scientific">Candidatus Thiodiazotropha taylori</name>
    <dbReference type="NCBI Taxonomy" id="2792791"/>
    <lineage>
        <taxon>Bacteria</taxon>
        <taxon>Pseudomonadati</taxon>
        <taxon>Pseudomonadota</taxon>
        <taxon>Gammaproteobacteria</taxon>
        <taxon>Chromatiales</taxon>
        <taxon>Sedimenticolaceae</taxon>
        <taxon>Candidatus Thiodiazotropha</taxon>
    </lineage>
</organism>
<reference evidence="1" key="1">
    <citation type="journal article" date="2021" name="Proc. Natl. Acad. Sci. U.S.A.">
        <title>Global biogeography of chemosynthetic symbionts reveals both localized and globally distributed symbiont groups. .</title>
        <authorList>
            <person name="Osvatic J.T."/>
            <person name="Wilkins L.G.E."/>
            <person name="Leibrecht L."/>
            <person name="Leray M."/>
            <person name="Zauner S."/>
            <person name="Polzin J."/>
            <person name="Camacho Y."/>
            <person name="Gros O."/>
            <person name="van Gils J.A."/>
            <person name="Eisen J.A."/>
            <person name="Petersen J.M."/>
            <person name="Yuen B."/>
        </authorList>
    </citation>
    <scope>NUCLEOTIDE SEQUENCE</scope>
    <source>
        <strain evidence="1">MAGclacostrist055</strain>
    </source>
</reference>
<comment type="caution">
    <text evidence="1">The sequence shown here is derived from an EMBL/GenBank/DDBJ whole genome shotgun (WGS) entry which is preliminary data.</text>
</comment>
<dbReference type="AlphaFoldDB" id="A0A9E4TV30"/>
<accession>A0A9E4TV30</accession>
<sequence length="160" mass="17974">MSMAALMGISAALSSESINSTLESQVKPVMSVANEVHQYTPLGMLTDWLSVETTEADIWKPSDEVKDAIYRELEQRLSLAMEWRMEPSLALLPWRGQAAWDALYAETSDVPDDFVSRHKDRYDGRLPISEDPETVALYREFFESDREVSTDAGETPVSAP</sequence>
<dbReference type="Proteomes" id="UP000886674">
    <property type="component" value="Unassembled WGS sequence"/>
</dbReference>
<proteinExistence type="predicted"/>
<evidence type="ECO:0000313" key="2">
    <source>
        <dbReference type="Proteomes" id="UP000886674"/>
    </source>
</evidence>